<dbReference type="GO" id="GO:0009423">
    <property type="term" value="P:chorismate biosynthetic process"/>
    <property type="evidence" value="ECO:0007669"/>
    <property type="project" value="TreeGrafter"/>
</dbReference>
<sequence length="139" mass="15411">MKSPSMVSEVLQQRSFNTVCIPAHVAPAQLAALFAGIKTQQNVDGIMVTVPHKISFTDLCDSVSEHAQFLHTVNVVRRNTNGTWQGDMFVGDIVAHLPLTAWIETARQRGCRTSTGLDMFASVRDLMTDFLLKNHQSQK</sequence>
<keyword evidence="2" id="KW-0057">Aromatic amino acid biosynthesis</keyword>
<dbReference type="InterPro" id="IPR022893">
    <property type="entry name" value="Shikimate_DH_fam"/>
</dbReference>
<dbReference type="InterPro" id="IPR046346">
    <property type="entry name" value="Aminoacid_DH-like_N_sf"/>
</dbReference>
<evidence type="ECO:0000256" key="2">
    <source>
        <dbReference type="ARBA" id="ARBA00023141"/>
    </source>
</evidence>
<dbReference type="PANTHER" id="PTHR21089">
    <property type="entry name" value="SHIKIMATE DEHYDROGENASE"/>
    <property type="match status" value="1"/>
</dbReference>
<dbReference type="GO" id="GO:0009073">
    <property type="term" value="P:aromatic amino acid family biosynthetic process"/>
    <property type="evidence" value="ECO:0007669"/>
    <property type="project" value="UniProtKB-KW"/>
</dbReference>
<evidence type="ECO:0000313" key="4">
    <source>
        <dbReference type="EMBL" id="EGK07258.1"/>
    </source>
</evidence>
<protein>
    <submittedName>
        <fullName evidence="4">Shikimate dehydrogenase</fullName>
        <ecNumber evidence="4">1.1.1.25</ecNumber>
    </submittedName>
</protein>
<dbReference type="SUPFAM" id="SSF53223">
    <property type="entry name" value="Aminoacid dehydrogenase-like, N-terminal domain"/>
    <property type="match status" value="1"/>
</dbReference>
<evidence type="ECO:0000313" key="5">
    <source>
        <dbReference type="Proteomes" id="UP000004207"/>
    </source>
</evidence>
<dbReference type="AlphaFoldDB" id="F5S9J6"/>
<evidence type="ECO:0000256" key="1">
    <source>
        <dbReference type="ARBA" id="ARBA00004871"/>
    </source>
</evidence>
<comment type="caution">
    <text evidence="4">The sequence shown here is derived from an EMBL/GenBank/DDBJ whole genome shotgun (WGS) entry which is preliminary data.</text>
</comment>
<dbReference type="HOGENOM" id="CLU_1893408_0_0_4"/>
<dbReference type="EMBL" id="AFHS01000062">
    <property type="protein sequence ID" value="EGK07258.1"/>
    <property type="molecule type" value="Genomic_DNA"/>
</dbReference>
<evidence type="ECO:0000259" key="3">
    <source>
        <dbReference type="Pfam" id="PF08501"/>
    </source>
</evidence>
<organism evidence="4 5">
    <name type="scientific">Kingella kingae ATCC 23330</name>
    <dbReference type="NCBI Taxonomy" id="887327"/>
    <lineage>
        <taxon>Bacteria</taxon>
        <taxon>Pseudomonadati</taxon>
        <taxon>Pseudomonadota</taxon>
        <taxon>Betaproteobacteria</taxon>
        <taxon>Neisseriales</taxon>
        <taxon>Neisseriaceae</taxon>
        <taxon>Kingella</taxon>
    </lineage>
</organism>
<gene>
    <name evidence="4" type="ORF">HMPREF0476_1879</name>
</gene>
<keyword evidence="5" id="KW-1185">Reference proteome</keyword>
<dbReference type="Gene3D" id="3.40.50.10860">
    <property type="entry name" value="Leucine Dehydrogenase, chain A, domain 1"/>
    <property type="match status" value="1"/>
</dbReference>
<dbReference type="EC" id="1.1.1.25" evidence="4"/>
<keyword evidence="4" id="KW-0560">Oxidoreductase</keyword>
<dbReference type="STRING" id="504.KKKWG1_0358"/>
<dbReference type="GO" id="GO:0005829">
    <property type="term" value="C:cytosol"/>
    <property type="evidence" value="ECO:0007669"/>
    <property type="project" value="TreeGrafter"/>
</dbReference>
<feature type="domain" description="Shikimate dehydrogenase substrate binding N-terminal" evidence="3">
    <location>
        <begin position="2"/>
        <end position="76"/>
    </location>
</feature>
<dbReference type="GO" id="GO:0004764">
    <property type="term" value="F:shikimate 3-dehydrogenase (NADP+) activity"/>
    <property type="evidence" value="ECO:0007669"/>
    <property type="project" value="UniProtKB-EC"/>
</dbReference>
<proteinExistence type="predicted"/>
<keyword evidence="2" id="KW-0028">Amino-acid biosynthesis</keyword>
<dbReference type="eggNOG" id="COG0169">
    <property type="taxonomic scope" value="Bacteria"/>
</dbReference>
<comment type="pathway">
    <text evidence="1">Metabolic intermediate biosynthesis; chorismate biosynthesis; chorismate from D-erythrose 4-phosphate and phosphoenolpyruvate: step 4/7.</text>
</comment>
<reference evidence="4 5" key="1">
    <citation type="submission" date="2011-04" db="EMBL/GenBank/DDBJ databases">
        <authorList>
            <person name="Muzny D."/>
            <person name="Qin X."/>
            <person name="Deng J."/>
            <person name="Jiang H."/>
            <person name="Liu Y."/>
            <person name="Qu J."/>
            <person name="Song X.-Z."/>
            <person name="Zhang L."/>
            <person name="Thornton R."/>
            <person name="Coyle M."/>
            <person name="Francisco L."/>
            <person name="Jackson L."/>
            <person name="Javaid M."/>
            <person name="Korchina V."/>
            <person name="Kovar C."/>
            <person name="Mata R."/>
            <person name="Mathew T."/>
            <person name="Ngo R."/>
            <person name="Nguyen L."/>
            <person name="Nguyen N."/>
            <person name="Okwuonu G."/>
            <person name="Ongeri F."/>
            <person name="Pham C."/>
            <person name="Simmons D."/>
            <person name="Wilczek-Boney K."/>
            <person name="Hale W."/>
            <person name="Jakkamsetti A."/>
            <person name="Pham P."/>
            <person name="Ruth R."/>
            <person name="San Lucas F."/>
            <person name="Warren J."/>
            <person name="Zhang J."/>
            <person name="Zhao Z."/>
            <person name="Zhou C."/>
            <person name="Zhu D."/>
            <person name="Lee S."/>
            <person name="Bess C."/>
            <person name="Blankenburg K."/>
            <person name="Forbes L."/>
            <person name="Fu Q."/>
            <person name="Gubbala S."/>
            <person name="Hirani K."/>
            <person name="Jayaseelan J.C."/>
            <person name="Lara F."/>
            <person name="Munidasa M."/>
            <person name="Palculict T."/>
            <person name="Patil S."/>
            <person name="Pu L.-L."/>
            <person name="Saada N."/>
            <person name="Tang L."/>
            <person name="Weissenberger G."/>
            <person name="Zhu Y."/>
            <person name="Hemphill L."/>
            <person name="Shang Y."/>
            <person name="Youmans B."/>
            <person name="Ayvaz T."/>
            <person name="Ross M."/>
            <person name="Santibanez J."/>
            <person name="Aqrawi P."/>
            <person name="Gross S."/>
            <person name="Joshi V."/>
            <person name="Fowler G."/>
            <person name="Nazareth L."/>
            <person name="Reid J."/>
            <person name="Worley K."/>
            <person name="Petrosino J."/>
            <person name="Highlander S."/>
            <person name="Gibbs R."/>
        </authorList>
    </citation>
    <scope>NUCLEOTIDE SEQUENCE [LARGE SCALE GENOMIC DNA]</scope>
    <source>
        <strain evidence="4 5">ATCC 23330</strain>
    </source>
</reference>
<dbReference type="RefSeq" id="WP_003788009.1">
    <property type="nucleotide sequence ID" value="NZ_FOJK01000011.1"/>
</dbReference>
<dbReference type="Proteomes" id="UP000004207">
    <property type="component" value="Unassembled WGS sequence"/>
</dbReference>
<dbReference type="InterPro" id="IPR013708">
    <property type="entry name" value="Shikimate_DH-bd_N"/>
</dbReference>
<dbReference type="GO" id="GO:0019632">
    <property type="term" value="P:shikimate metabolic process"/>
    <property type="evidence" value="ECO:0007669"/>
    <property type="project" value="TreeGrafter"/>
</dbReference>
<dbReference type="Pfam" id="PF08501">
    <property type="entry name" value="Shikimate_dh_N"/>
    <property type="match status" value="1"/>
</dbReference>
<accession>F5S9J6</accession>
<dbReference type="GeneID" id="93261827"/>
<name>F5S9J6_KINKI</name>
<dbReference type="PANTHER" id="PTHR21089:SF1">
    <property type="entry name" value="BIFUNCTIONAL 3-DEHYDROQUINATE DEHYDRATASE_SHIKIMATE DEHYDROGENASE, CHLOROPLASTIC"/>
    <property type="match status" value="1"/>
</dbReference>
<dbReference type="GO" id="GO:0050661">
    <property type="term" value="F:NADP binding"/>
    <property type="evidence" value="ECO:0007669"/>
    <property type="project" value="TreeGrafter"/>
</dbReference>